<comment type="caution">
    <text evidence="1">The sequence shown here is derived from an EMBL/GenBank/DDBJ whole genome shotgun (WGS) entry which is preliminary data.</text>
</comment>
<dbReference type="AlphaFoldDB" id="M5RMH7"/>
<sequence>MRRARSTCDHAGDMLPMRGKRIPIAASPLVPREVNASDWRS</sequence>
<accession>M5RMH7</accession>
<dbReference type="Proteomes" id="UP000011991">
    <property type="component" value="Unassembled WGS sequence"/>
</dbReference>
<name>M5RMH7_9BACT</name>
<protein>
    <submittedName>
        <fullName evidence="1">Uncharacterized protein</fullName>
    </submittedName>
</protein>
<organism evidence="1 2">
    <name type="scientific">Rhodopirellula maiorica SM1</name>
    <dbReference type="NCBI Taxonomy" id="1265738"/>
    <lineage>
        <taxon>Bacteria</taxon>
        <taxon>Pseudomonadati</taxon>
        <taxon>Planctomycetota</taxon>
        <taxon>Planctomycetia</taxon>
        <taxon>Pirellulales</taxon>
        <taxon>Pirellulaceae</taxon>
        <taxon>Novipirellula</taxon>
    </lineage>
</organism>
<evidence type="ECO:0000313" key="1">
    <source>
        <dbReference type="EMBL" id="EMI20391.1"/>
    </source>
</evidence>
<gene>
    <name evidence="1" type="ORF">RMSM_02673</name>
</gene>
<keyword evidence="2" id="KW-1185">Reference proteome</keyword>
<reference evidence="1 2" key="1">
    <citation type="journal article" date="2013" name="Mar. Genomics">
        <title>Expression of sulfatases in Rhodopirellula baltica and the diversity of sulfatases in the genus Rhodopirellula.</title>
        <authorList>
            <person name="Wegner C.E."/>
            <person name="Richter-Heitmann T."/>
            <person name="Klindworth A."/>
            <person name="Klockow C."/>
            <person name="Richter M."/>
            <person name="Achstetter T."/>
            <person name="Glockner F.O."/>
            <person name="Harder J."/>
        </authorList>
    </citation>
    <scope>NUCLEOTIDE SEQUENCE [LARGE SCALE GENOMIC DNA]</scope>
    <source>
        <strain evidence="1 2">SM1</strain>
    </source>
</reference>
<dbReference type="PATRIC" id="fig|1265738.3.peg.2688"/>
<proteinExistence type="predicted"/>
<dbReference type="EMBL" id="ANOG01000377">
    <property type="protein sequence ID" value="EMI20391.1"/>
    <property type="molecule type" value="Genomic_DNA"/>
</dbReference>
<evidence type="ECO:0000313" key="2">
    <source>
        <dbReference type="Proteomes" id="UP000011991"/>
    </source>
</evidence>